<gene>
    <name evidence="2" type="ORF">GKD59_21450</name>
</gene>
<organism evidence="2 3">
    <name type="scientific">Parabacteroides distasonis</name>
    <dbReference type="NCBI Taxonomy" id="823"/>
    <lineage>
        <taxon>Bacteria</taxon>
        <taxon>Pseudomonadati</taxon>
        <taxon>Bacteroidota</taxon>
        <taxon>Bacteroidia</taxon>
        <taxon>Bacteroidales</taxon>
        <taxon>Tannerellaceae</taxon>
        <taxon>Parabacteroides</taxon>
    </lineage>
</organism>
<name>A0A7K0GMN5_PARDI</name>
<dbReference type="EMBL" id="WKLT01000033">
    <property type="protein sequence ID" value="MRY60418.1"/>
    <property type="molecule type" value="Genomic_DNA"/>
</dbReference>
<evidence type="ECO:0000256" key="1">
    <source>
        <dbReference type="SAM" id="Coils"/>
    </source>
</evidence>
<accession>A0A7K0GMN5</accession>
<keyword evidence="1" id="KW-0175">Coiled coil</keyword>
<evidence type="ECO:0000313" key="2">
    <source>
        <dbReference type="EMBL" id="MRY60418.1"/>
    </source>
</evidence>
<evidence type="ECO:0000313" key="3">
    <source>
        <dbReference type="Proteomes" id="UP000463337"/>
    </source>
</evidence>
<proteinExistence type="predicted"/>
<protein>
    <submittedName>
        <fullName evidence="2">Uncharacterized protein</fullName>
    </submittedName>
</protein>
<feature type="coiled-coil region" evidence="1">
    <location>
        <begin position="18"/>
        <end position="45"/>
    </location>
</feature>
<dbReference type="AlphaFoldDB" id="A0A7K0GMN5"/>
<dbReference type="RefSeq" id="WP_154398278.1">
    <property type="nucleotide sequence ID" value="NZ_WKLT01000033.1"/>
</dbReference>
<sequence>MPKYLVNASFYGIEEDAYLDINTEVELTEERANEINEKLANYASEKEIETVLTLIETKKTVKTEEEGE</sequence>
<comment type="caution">
    <text evidence="2">The sequence shown here is derived from an EMBL/GenBank/DDBJ whole genome shotgun (WGS) entry which is preliminary data.</text>
</comment>
<dbReference type="Proteomes" id="UP000463337">
    <property type="component" value="Unassembled WGS sequence"/>
</dbReference>
<reference evidence="2 3" key="1">
    <citation type="journal article" date="2019" name="Nat. Med.">
        <title>A library of human gut bacterial isolates paired with longitudinal multiomics data enables mechanistic microbiome research.</title>
        <authorList>
            <person name="Poyet M."/>
            <person name="Groussin M."/>
            <person name="Gibbons S.M."/>
            <person name="Avila-Pacheco J."/>
            <person name="Jiang X."/>
            <person name="Kearney S.M."/>
            <person name="Perrotta A.R."/>
            <person name="Berdy B."/>
            <person name="Zhao S."/>
            <person name="Lieberman T.D."/>
            <person name="Swanson P.K."/>
            <person name="Smith M."/>
            <person name="Roesemann S."/>
            <person name="Alexander J.E."/>
            <person name="Rich S.A."/>
            <person name="Livny J."/>
            <person name="Vlamakis H."/>
            <person name="Clish C."/>
            <person name="Bullock K."/>
            <person name="Deik A."/>
            <person name="Scott J."/>
            <person name="Pierce K.A."/>
            <person name="Xavier R.J."/>
            <person name="Alm E.J."/>
        </authorList>
    </citation>
    <scope>NUCLEOTIDE SEQUENCE [LARGE SCALE GENOMIC DNA]</scope>
    <source>
        <strain evidence="2 3">BIOML-A41</strain>
    </source>
</reference>